<name>A0A1B7HR10_9ENTR</name>
<feature type="domain" description="Solute-binding protein family 3/N-terminal" evidence="1">
    <location>
        <begin position="23"/>
        <end position="92"/>
    </location>
</feature>
<protein>
    <submittedName>
        <fullName evidence="2">Family 3 extracellular solute-binding protein</fullName>
    </submittedName>
</protein>
<dbReference type="PATRIC" id="fig|1354253.4.peg.3676"/>
<evidence type="ECO:0000313" key="2">
    <source>
        <dbReference type="EMBL" id="OAT18087.1"/>
    </source>
</evidence>
<organism evidence="2 3">
    <name type="scientific">Buttiauxella gaviniae ATCC 51604</name>
    <dbReference type="NCBI Taxonomy" id="1354253"/>
    <lineage>
        <taxon>Bacteria</taxon>
        <taxon>Pseudomonadati</taxon>
        <taxon>Pseudomonadota</taxon>
        <taxon>Gammaproteobacteria</taxon>
        <taxon>Enterobacterales</taxon>
        <taxon>Enterobacteriaceae</taxon>
        <taxon>Buttiauxella</taxon>
    </lineage>
</organism>
<comment type="caution">
    <text evidence="2">The sequence shown here is derived from an EMBL/GenBank/DDBJ whole genome shotgun (WGS) entry which is preliminary data.</text>
</comment>
<evidence type="ECO:0000313" key="3">
    <source>
        <dbReference type="Proteomes" id="UP000078504"/>
    </source>
</evidence>
<proteinExistence type="predicted"/>
<dbReference type="SUPFAM" id="SSF53850">
    <property type="entry name" value="Periplasmic binding protein-like II"/>
    <property type="match status" value="1"/>
</dbReference>
<accession>A0A1B7HR10</accession>
<dbReference type="Pfam" id="PF00497">
    <property type="entry name" value="SBP_bac_3"/>
    <property type="match status" value="1"/>
</dbReference>
<dbReference type="InterPro" id="IPR001638">
    <property type="entry name" value="Solute-binding_3/MltF_N"/>
</dbReference>
<gene>
    <name evidence="2" type="ORF">M977_03606</name>
</gene>
<evidence type="ECO:0000259" key="1">
    <source>
        <dbReference type="Pfam" id="PF00497"/>
    </source>
</evidence>
<dbReference type="Gene3D" id="3.40.190.10">
    <property type="entry name" value="Periplasmic binding protein-like II"/>
    <property type="match status" value="2"/>
</dbReference>
<dbReference type="EMBL" id="LXEP01000032">
    <property type="protein sequence ID" value="OAT18087.1"/>
    <property type="molecule type" value="Genomic_DNA"/>
</dbReference>
<dbReference type="AlphaFoldDB" id="A0A1B7HR10"/>
<reference evidence="2 3" key="1">
    <citation type="submission" date="2016-04" db="EMBL/GenBank/DDBJ databases">
        <title>ATOL: Assembling a taxonomically balanced genome-scale reconstruction of the evolutionary history of the Enterobacteriaceae.</title>
        <authorList>
            <person name="Plunkett G.III."/>
            <person name="Neeno-Eckwall E.C."/>
            <person name="Glasner J.D."/>
            <person name="Perna N.T."/>
        </authorList>
    </citation>
    <scope>NUCLEOTIDE SEQUENCE [LARGE SCALE GENOMIC DNA]</scope>
    <source>
        <strain evidence="2 3">ATCC 51604</strain>
    </source>
</reference>
<sequence length="102" mass="11472">MLTVQRYDDDATLVTAAVSGQAYAVATSATLVNQIKKQNPKLNFEPKMTLTVFDLAIGLQKNQPELKEKLNAWIETNIKNGKLNAIYEKYHGEPIPQEILNR</sequence>
<dbReference type="Proteomes" id="UP000078504">
    <property type="component" value="Unassembled WGS sequence"/>
</dbReference>
<dbReference type="RefSeq" id="WP_064517696.1">
    <property type="nucleotide sequence ID" value="NZ_LXEP01000032.1"/>
</dbReference>